<evidence type="ECO:0000313" key="1">
    <source>
        <dbReference type="EMBL" id="KAJ0090063.1"/>
    </source>
</evidence>
<evidence type="ECO:0000313" key="2">
    <source>
        <dbReference type="Proteomes" id="UP001164250"/>
    </source>
</evidence>
<dbReference type="EMBL" id="CM047904">
    <property type="protein sequence ID" value="KAJ0090063.1"/>
    <property type="molecule type" value="Genomic_DNA"/>
</dbReference>
<organism evidence="1 2">
    <name type="scientific">Pistacia atlantica</name>
    <dbReference type="NCBI Taxonomy" id="434234"/>
    <lineage>
        <taxon>Eukaryota</taxon>
        <taxon>Viridiplantae</taxon>
        <taxon>Streptophyta</taxon>
        <taxon>Embryophyta</taxon>
        <taxon>Tracheophyta</taxon>
        <taxon>Spermatophyta</taxon>
        <taxon>Magnoliopsida</taxon>
        <taxon>eudicotyledons</taxon>
        <taxon>Gunneridae</taxon>
        <taxon>Pentapetalae</taxon>
        <taxon>rosids</taxon>
        <taxon>malvids</taxon>
        <taxon>Sapindales</taxon>
        <taxon>Anacardiaceae</taxon>
        <taxon>Pistacia</taxon>
    </lineage>
</organism>
<gene>
    <name evidence="1" type="ORF">Patl1_14098</name>
</gene>
<sequence>MASSFLSSSNCKWKYDVFLSFRGEDTRKNFTDHLYAALDQKGIFAFRDDEELERGKEISSELLSAIEKSMISIIILSKNYVSSTWCLEELAKIVECIEEKQHTAFPIFYYVNPSDVRNQTGDFKKAFDKHEESFRENKQKVERWRLAVTQIANLSGWHLQYSHESEIIQTIVNMISRKLDTPFPINVPEDLVGVESRVEELIKYLKPLSNNVRFIGIVGMGGIGKTTLARVVYDWLSDQYEGSCFLANVREVSQNRGLICLQEQLLSEVLFRKKSNIWDVQKGIQLIIRGLRRKRVLLVLDDVDKQEQLKALAAAPDWFVSGSRIIITTRDEHLLISHGVQYIYKVGGLDHDEANELLQMKAFKHKQPTHKHFEMSKYVINYTQGLPLALVVVGSFLCDRSVDKWKSALDRLKEHPDEEILRVLRISYDGLKNTEKQIFLDIACFLKGRDKGRVMEILDACGFYPDIGISVLVEKSLIAISDDKFWMHDLLQVMGWEIVREKHPHKPGKWSRLWLCKDIYRVLEEKTGTHAVECIILDQPKEGITYLNGKSFSNMSNLRLLQITSFQLSENLEYLSNELRILDWHG</sequence>
<name>A0ACC1ATS2_9ROSI</name>
<comment type="caution">
    <text evidence="1">The sequence shown here is derived from an EMBL/GenBank/DDBJ whole genome shotgun (WGS) entry which is preliminary data.</text>
</comment>
<dbReference type="Proteomes" id="UP001164250">
    <property type="component" value="Chromosome 8"/>
</dbReference>
<accession>A0ACC1ATS2</accession>
<protein>
    <submittedName>
        <fullName evidence="1">Uncharacterized protein</fullName>
    </submittedName>
</protein>
<reference evidence="2" key="1">
    <citation type="journal article" date="2023" name="G3 (Bethesda)">
        <title>Genome assembly and association tests identify interacting loci associated with vigor, precocity, and sex in interspecific pistachio rootstocks.</title>
        <authorList>
            <person name="Palmer W."/>
            <person name="Jacygrad E."/>
            <person name="Sagayaradj S."/>
            <person name="Cavanaugh K."/>
            <person name="Han R."/>
            <person name="Bertier L."/>
            <person name="Beede B."/>
            <person name="Kafkas S."/>
            <person name="Golino D."/>
            <person name="Preece J."/>
            <person name="Michelmore R."/>
        </authorList>
    </citation>
    <scope>NUCLEOTIDE SEQUENCE [LARGE SCALE GENOMIC DNA]</scope>
</reference>
<proteinExistence type="predicted"/>
<keyword evidence="2" id="KW-1185">Reference proteome</keyword>